<organism evidence="2 3">
    <name type="scientific">Streptomyces ficellus</name>
    <dbReference type="NCBI Taxonomy" id="1977088"/>
    <lineage>
        <taxon>Bacteria</taxon>
        <taxon>Bacillati</taxon>
        <taxon>Actinomycetota</taxon>
        <taxon>Actinomycetes</taxon>
        <taxon>Kitasatosporales</taxon>
        <taxon>Streptomycetaceae</taxon>
        <taxon>Streptomyces</taxon>
    </lineage>
</organism>
<keyword evidence="1" id="KW-0472">Membrane</keyword>
<keyword evidence="1" id="KW-0812">Transmembrane</keyword>
<evidence type="ECO:0000313" key="2">
    <source>
        <dbReference type="EMBL" id="MDN3294392.1"/>
    </source>
</evidence>
<proteinExistence type="predicted"/>
<evidence type="ECO:0000256" key="1">
    <source>
        <dbReference type="SAM" id="Phobius"/>
    </source>
</evidence>
<name>A0ABT7Z4J2_9ACTN</name>
<feature type="transmembrane region" description="Helical" evidence="1">
    <location>
        <begin position="12"/>
        <end position="35"/>
    </location>
</feature>
<keyword evidence="1" id="KW-1133">Transmembrane helix</keyword>
<dbReference type="RefSeq" id="WP_290111436.1">
    <property type="nucleotide sequence ID" value="NZ_JAUEPL010000010.1"/>
</dbReference>
<reference evidence="2" key="1">
    <citation type="submission" date="2023-06" db="EMBL/GenBank/DDBJ databases">
        <title>WGS-Sequencing of Streptomyces ficellus isolate 21 collected from sand in Gara Djebilet Iron Mine in Algeria.</title>
        <authorList>
            <person name="Zegers G.P."/>
            <person name="Gomez A."/>
            <person name="Gueddou A."/>
            <person name="Zahara A.F."/>
            <person name="Worth M."/>
            <person name="Sevigny J.L."/>
            <person name="Tisa L."/>
        </authorList>
    </citation>
    <scope>NUCLEOTIDE SEQUENCE</scope>
    <source>
        <strain evidence="2">AS11</strain>
    </source>
</reference>
<gene>
    <name evidence="2" type="ORF">QWM81_10080</name>
</gene>
<accession>A0ABT7Z4J2</accession>
<dbReference type="EMBL" id="JAUEPL010000010">
    <property type="protein sequence ID" value="MDN3294392.1"/>
    <property type="molecule type" value="Genomic_DNA"/>
</dbReference>
<sequence>MGVVVGVVVGVRLVAGLVVVVLRRLVLVFQFLVLMRRRIFL</sequence>
<comment type="caution">
    <text evidence="2">The sequence shown here is derived from an EMBL/GenBank/DDBJ whole genome shotgun (WGS) entry which is preliminary data.</text>
</comment>
<dbReference type="Proteomes" id="UP001174050">
    <property type="component" value="Unassembled WGS sequence"/>
</dbReference>
<keyword evidence="3" id="KW-1185">Reference proteome</keyword>
<evidence type="ECO:0000313" key="3">
    <source>
        <dbReference type="Proteomes" id="UP001174050"/>
    </source>
</evidence>
<protein>
    <submittedName>
        <fullName evidence="2">Uncharacterized protein</fullName>
    </submittedName>
</protein>